<proteinExistence type="predicted"/>
<sequence>MAQRGSPKLLALAKLREALRTDRVLSASQVKRYFGLDWPTLETHGGLVLFYCVVEPIFDSAKTQQIVHFVTLERRLYQRLSPEQIGHLAGTAELRLVSGYSPEVWSSAASALGKGGQPDAVLTLPPHRVAVEFDTGSYPGKVVQKKLAVFSQEYDGLIWGVTGKVRYQRFVERYQALGVKVIQARWW</sequence>
<dbReference type="Proteomes" id="UP001458946">
    <property type="component" value="Unassembled WGS sequence"/>
</dbReference>
<keyword evidence="2" id="KW-1185">Reference proteome</keyword>
<organism evidence="1 2">
    <name type="scientific">Deinococcus xinjiangensis</name>
    <dbReference type="NCBI Taxonomy" id="457454"/>
    <lineage>
        <taxon>Bacteria</taxon>
        <taxon>Thermotogati</taxon>
        <taxon>Deinococcota</taxon>
        <taxon>Deinococci</taxon>
        <taxon>Deinococcales</taxon>
        <taxon>Deinococcaceae</taxon>
        <taxon>Deinococcus</taxon>
    </lineage>
</organism>
<gene>
    <name evidence="1" type="ORF">Dxin01_00768</name>
</gene>
<protein>
    <submittedName>
        <fullName evidence="1">Uncharacterized protein</fullName>
    </submittedName>
</protein>
<name>A0ABP9VBF4_9DEIO</name>
<accession>A0ABP9VBF4</accession>
<dbReference type="EMBL" id="BAABRN010000006">
    <property type="protein sequence ID" value="GAA5501037.1"/>
    <property type="molecule type" value="Genomic_DNA"/>
</dbReference>
<reference evidence="1 2" key="1">
    <citation type="submission" date="2024-02" db="EMBL/GenBank/DDBJ databases">
        <title>Deinococcus xinjiangensis NBRC 107630.</title>
        <authorList>
            <person name="Ichikawa N."/>
            <person name="Katano-Makiyama Y."/>
            <person name="Hidaka K."/>
        </authorList>
    </citation>
    <scope>NUCLEOTIDE SEQUENCE [LARGE SCALE GENOMIC DNA]</scope>
    <source>
        <strain evidence="1 2">NBRC 107630</strain>
    </source>
</reference>
<comment type="caution">
    <text evidence="1">The sequence shown here is derived from an EMBL/GenBank/DDBJ whole genome shotgun (WGS) entry which is preliminary data.</text>
</comment>
<evidence type="ECO:0000313" key="1">
    <source>
        <dbReference type="EMBL" id="GAA5501037.1"/>
    </source>
</evidence>
<evidence type="ECO:0000313" key="2">
    <source>
        <dbReference type="Proteomes" id="UP001458946"/>
    </source>
</evidence>